<evidence type="ECO:0000256" key="3">
    <source>
        <dbReference type="ARBA" id="ARBA00022448"/>
    </source>
</evidence>
<comment type="subcellular location">
    <subcellularLocation>
        <location evidence="1">Golgi apparatus</location>
        <location evidence="1">trans-Golgi network</location>
    </subcellularLocation>
</comment>
<dbReference type="GO" id="GO:0015031">
    <property type="term" value="P:protein transport"/>
    <property type="evidence" value="ECO:0007669"/>
    <property type="project" value="UniProtKB-KW"/>
</dbReference>
<dbReference type="InterPro" id="IPR048319">
    <property type="entry name" value="Vps52_CC"/>
</dbReference>
<name>A0A9W6T2H1_CANBO</name>
<dbReference type="Pfam" id="PF04129">
    <property type="entry name" value="Vps52_CC"/>
    <property type="match status" value="1"/>
</dbReference>
<proteinExistence type="inferred from homology"/>
<sequence>MEFLEKRSNYLNNEINSKKLIDLKLKSIINDLIIPPNIIKSIIVDEINEKWCENIRFLNDKRQIYINYSQREDVKVKSLSELIKLLELLEYKSIERIRDYIILNIKLLRDSNLKPSQLIQKNLIEIKELFQFLKKKHFNLSIELRNAYIYTMRWYYYQNFVKYLHSIEKLNLIKFDKKFLINNTNYENELSDSNEYNFEYLNINKRLKILDNENNLENETVMLAQIADTNKLQYYIEYGFKNFNKAIIDNIIVEYFFIFEFFFSDNKDEAEGEGEIGGARVAGNGKDLEIIIDILNKIIFKSIYQLSINYTKFLINFNSKYDIFGILIMIKLIENFENSLTKINNLPLIMENFFNLQNINLWTNFQKLIDLNIDSIKNISLSKFYMNGGGSGDGGGNNLVIPIKLTQTFSIFLENLLKLTYNNNSISSINNSDPLINSINNLILNFEIVLTKISKKNQGNKKELFLYNNYFLISTILNEIDINNEIVDKTKKHFIDLVNAYNI</sequence>
<dbReference type="GO" id="GO:0000938">
    <property type="term" value="C:GARP complex"/>
    <property type="evidence" value="ECO:0007669"/>
    <property type="project" value="TreeGrafter"/>
</dbReference>
<dbReference type="EMBL" id="BSXN01001878">
    <property type="protein sequence ID" value="GME74832.1"/>
    <property type="molecule type" value="Genomic_DNA"/>
</dbReference>
<keyword evidence="4" id="KW-0653">Protein transport</keyword>
<dbReference type="GO" id="GO:0006896">
    <property type="term" value="P:Golgi to vacuole transport"/>
    <property type="evidence" value="ECO:0007669"/>
    <property type="project" value="TreeGrafter"/>
</dbReference>
<dbReference type="PANTHER" id="PTHR14190">
    <property type="entry name" value="SUPPRESSOR OF ACTIN MUTATIONS 2/VACUOLAR PROTEIN SORTING 52"/>
    <property type="match status" value="1"/>
</dbReference>
<dbReference type="GO" id="GO:0032456">
    <property type="term" value="P:endocytic recycling"/>
    <property type="evidence" value="ECO:0007669"/>
    <property type="project" value="TreeGrafter"/>
</dbReference>
<evidence type="ECO:0000259" key="6">
    <source>
        <dbReference type="Pfam" id="PF04129"/>
    </source>
</evidence>
<evidence type="ECO:0000256" key="1">
    <source>
        <dbReference type="ARBA" id="ARBA00004601"/>
    </source>
</evidence>
<evidence type="ECO:0000256" key="5">
    <source>
        <dbReference type="ARBA" id="ARBA00023034"/>
    </source>
</evidence>
<dbReference type="GO" id="GO:0005829">
    <property type="term" value="C:cytosol"/>
    <property type="evidence" value="ECO:0007669"/>
    <property type="project" value="GOC"/>
</dbReference>
<dbReference type="InterPro" id="IPR007258">
    <property type="entry name" value="Vps52"/>
</dbReference>
<feature type="domain" description="Vps52 C-terminal" evidence="7">
    <location>
        <begin position="151"/>
        <end position="491"/>
    </location>
</feature>
<protein>
    <submittedName>
        <fullName evidence="8">Unnamed protein product</fullName>
    </submittedName>
</protein>
<dbReference type="AlphaFoldDB" id="A0A9W6T2H1"/>
<keyword evidence="5" id="KW-0333">Golgi apparatus</keyword>
<evidence type="ECO:0000256" key="2">
    <source>
        <dbReference type="ARBA" id="ARBA00008180"/>
    </source>
</evidence>
<dbReference type="Proteomes" id="UP001165120">
    <property type="component" value="Unassembled WGS sequence"/>
</dbReference>
<evidence type="ECO:0000313" key="9">
    <source>
        <dbReference type="Proteomes" id="UP001165120"/>
    </source>
</evidence>
<keyword evidence="3" id="KW-0813">Transport</keyword>
<reference evidence="8" key="1">
    <citation type="submission" date="2023-04" db="EMBL/GenBank/DDBJ databases">
        <title>Candida boidinii NBRC 10035.</title>
        <authorList>
            <person name="Ichikawa N."/>
            <person name="Sato H."/>
            <person name="Tonouchi N."/>
        </authorList>
    </citation>
    <scope>NUCLEOTIDE SEQUENCE</scope>
    <source>
        <strain evidence="8">NBRC 10035</strain>
    </source>
</reference>
<accession>A0A9W6T2H1</accession>
<dbReference type="PANTHER" id="PTHR14190:SF7">
    <property type="entry name" value="VACUOLAR PROTEIN SORTING-ASSOCIATED PROTEIN 52 HOMOLOG"/>
    <property type="match status" value="1"/>
</dbReference>
<dbReference type="GO" id="GO:0042147">
    <property type="term" value="P:retrograde transport, endosome to Golgi"/>
    <property type="evidence" value="ECO:0007669"/>
    <property type="project" value="TreeGrafter"/>
</dbReference>
<dbReference type="Pfam" id="PF20655">
    <property type="entry name" value="Vps52_C"/>
    <property type="match status" value="1"/>
</dbReference>
<evidence type="ECO:0000256" key="4">
    <source>
        <dbReference type="ARBA" id="ARBA00022927"/>
    </source>
</evidence>
<keyword evidence="9" id="KW-1185">Reference proteome</keyword>
<comment type="similarity">
    <text evidence="2">Belongs to the VPS52 family.</text>
</comment>
<gene>
    <name evidence="8" type="ORF">Cboi02_000454800</name>
</gene>
<comment type="caution">
    <text evidence="8">The sequence shown here is derived from an EMBL/GenBank/DDBJ whole genome shotgun (WGS) entry which is preliminary data.</text>
</comment>
<evidence type="ECO:0000313" key="8">
    <source>
        <dbReference type="EMBL" id="GME74832.1"/>
    </source>
</evidence>
<dbReference type="InterPro" id="IPR048361">
    <property type="entry name" value="Vps52_C"/>
</dbReference>
<dbReference type="GO" id="GO:0019905">
    <property type="term" value="F:syntaxin binding"/>
    <property type="evidence" value="ECO:0007669"/>
    <property type="project" value="TreeGrafter"/>
</dbReference>
<organism evidence="8 9">
    <name type="scientific">Candida boidinii</name>
    <name type="common">Yeast</name>
    <dbReference type="NCBI Taxonomy" id="5477"/>
    <lineage>
        <taxon>Eukaryota</taxon>
        <taxon>Fungi</taxon>
        <taxon>Dikarya</taxon>
        <taxon>Ascomycota</taxon>
        <taxon>Saccharomycotina</taxon>
        <taxon>Pichiomycetes</taxon>
        <taxon>Pichiales</taxon>
        <taxon>Pichiaceae</taxon>
        <taxon>Ogataea</taxon>
        <taxon>Ogataea/Candida clade</taxon>
    </lineage>
</organism>
<feature type="domain" description="Vps52 coiled-coil" evidence="6">
    <location>
        <begin position="2"/>
        <end position="133"/>
    </location>
</feature>
<evidence type="ECO:0000259" key="7">
    <source>
        <dbReference type="Pfam" id="PF20655"/>
    </source>
</evidence>